<dbReference type="Proteomes" id="UP000030671">
    <property type="component" value="Unassembled WGS sequence"/>
</dbReference>
<evidence type="ECO:0000259" key="1">
    <source>
        <dbReference type="Pfam" id="PF17109"/>
    </source>
</evidence>
<organism evidence="2 3">
    <name type="scientific">Heterobasidion irregulare (strain TC 32-1)</name>
    <dbReference type="NCBI Taxonomy" id="747525"/>
    <lineage>
        <taxon>Eukaryota</taxon>
        <taxon>Fungi</taxon>
        <taxon>Dikarya</taxon>
        <taxon>Basidiomycota</taxon>
        <taxon>Agaricomycotina</taxon>
        <taxon>Agaricomycetes</taxon>
        <taxon>Russulales</taxon>
        <taxon>Bondarzewiaceae</taxon>
        <taxon>Heterobasidion</taxon>
        <taxon>Heterobasidion annosum species complex</taxon>
    </lineage>
</organism>
<name>W4KCN3_HETIT</name>
<keyword evidence="3" id="KW-1185">Reference proteome</keyword>
<dbReference type="GeneID" id="20669946"/>
<accession>W4KCN3</accession>
<dbReference type="EMBL" id="KI925456">
    <property type="protein sequence ID" value="ETW83627.1"/>
    <property type="molecule type" value="Genomic_DNA"/>
</dbReference>
<dbReference type="HOGENOM" id="CLU_2346953_0_0_1"/>
<dbReference type="AlphaFoldDB" id="W4KCN3"/>
<reference evidence="2 3" key="1">
    <citation type="journal article" date="2012" name="New Phytol.">
        <title>Insight into trade-off between wood decay and parasitism from the genome of a fungal forest pathogen.</title>
        <authorList>
            <person name="Olson A."/>
            <person name="Aerts A."/>
            <person name="Asiegbu F."/>
            <person name="Belbahri L."/>
            <person name="Bouzid O."/>
            <person name="Broberg A."/>
            <person name="Canback B."/>
            <person name="Coutinho P.M."/>
            <person name="Cullen D."/>
            <person name="Dalman K."/>
            <person name="Deflorio G."/>
            <person name="van Diepen L.T."/>
            <person name="Dunand C."/>
            <person name="Duplessis S."/>
            <person name="Durling M."/>
            <person name="Gonthier P."/>
            <person name="Grimwood J."/>
            <person name="Fossdal C.G."/>
            <person name="Hansson D."/>
            <person name="Henrissat B."/>
            <person name="Hietala A."/>
            <person name="Himmelstrand K."/>
            <person name="Hoffmeister D."/>
            <person name="Hogberg N."/>
            <person name="James T.Y."/>
            <person name="Karlsson M."/>
            <person name="Kohler A."/>
            <person name="Kues U."/>
            <person name="Lee Y.H."/>
            <person name="Lin Y.C."/>
            <person name="Lind M."/>
            <person name="Lindquist E."/>
            <person name="Lombard V."/>
            <person name="Lucas S."/>
            <person name="Lunden K."/>
            <person name="Morin E."/>
            <person name="Murat C."/>
            <person name="Park J."/>
            <person name="Raffaello T."/>
            <person name="Rouze P."/>
            <person name="Salamov A."/>
            <person name="Schmutz J."/>
            <person name="Solheim H."/>
            <person name="Stahlberg J."/>
            <person name="Velez H."/>
            <person name="de Vries R.P."/>
            <person name="Wiebenga A."/>
            <person name="Woodward S."/>
            <person name="Yakovlev I."/>
            <person name="Garbelotto M."/>
            <person name="Martin F."/>
            <person name="Grigoriev I.V."/>
            <person name="Stenlid J."/>
        </authorList>
    </citation>
    <scope>NUCLEOTIDE SEQUENCE [LARGE SCALE GENOMIC DNA]</scope>
    <source>
        <strain evidence="2 3">TC 32-1</strain>
    </source>
</reference>
<protein>
    <recommendedName>
        <fullName evidence="1">Fungal STAND N-terminal Goodbye domain-containing protein</fullName>
    </recommendedName>
</protein>
<dbReference type="Pfam" id="PF17109">
    <property type="entry name" value="Goodbye"/>
    <property type="match status" value="1"/>
</dbReference>
<gene>
    <name evidence="2" type="ORF">HETIRDRAFT_312322</name>
</gene>
<dbReference type="RefSeq" id="XP_009543400.1">
    <property type="nucleotide sequence ID" value="XM_009545105.1"/>
</dbReference>
<sequence length="97" mass="10917">MAYSSPKEQFQEIWTAAITRYNQDTKRDYLERGLEADSPDALFRILDKELNLFKEYLKRGHRARNAILSVLESVDISADAIGDSLATVSTASSRSCS</sequence>
<dbReference type="KEGG" id="hir:HETIRDRAFT_312322"/>
<evidence type="ECO:0000313" key="3">
    <source>
        <dbReference type="Proteomes" id="UP000030671"/>
    </source>
</evidence>
<proteinExistence type="predicted"/>
<dbReference type="InterPro" id="IPR031350">
    <property type="entry name" value="Goodbye_dom"/>
</dbReference>
<feature type="domain" description="Fungal STAND N-terminal Goodbye" evidence="1">
    <location>
        <begin position="14"/>
        <end position="92"/>
    </location>
</feature>
<dbReference type="InParanoid" id="W4KCN3"/>
<evidence type="ECO:0000313" key="2">
    <source>
        <dbReference type="EMBL" id="ETW83627.1"/>
    </source>
</evidence>